<sequence>MDAGYRARHGLPDWHEVSAAIRCVTGDKPGDHLVTRWTRALAQLHRTCRVSPERVGEIDQRRAELVVLINQWVATHLAPSSNHADQIGPVADALVAAYIDAEVLLLAQNEISEETLHAAWSQVGYLATQWADLVTAVVDGQPCPPGRC</sequence>
<evidence type="ECO:0000313" key="2">
    <source>
        <dbReference type="Proteomes" id="UP001611450"/>
    </source>
</evidence>
<name>A0ABW7WMC4_9NOCA</name>
<gene>
    <name evidence="1" type="ORF">ACH47G_24030</name>
</gene>
<protein>
    <recommendedName>
        <fullName evidence="3">DUF4254 domain-containing protein</fullName>
    </recommendedName>
</protein>
<reference evidence="1 2" key="1">
    <citation type="submission" date="2024-10" db="EMBL/GenBank/DDBJ databases">
        <title>The Natural Products Discovery Center: Release of the First 8490 Sequenced Strains for Exploring Actinobacteria Biosynthetic Diversity.</title>
        <authorList>
            <person name="Kalkreuter E."/>
            <person name="Kautsar S.A."/>
            <person name="Yang D."/>
            <person name="Bader C.D."/>
            <person name="Teijaro C.N."/>
            <person name="Fluegel L."/>
            <person name="Davis C.M."/>
            <person name="Simpson J.R."/>
            <person name="Lauterbach L."/>
            <person name="Steele A.D."/>
            <person name="Gui C."/>
            <person name="Meng S."/>
            <person name="Li G."/>
            <person name="Viehrig K."/>
            <person name="Ye F."/>
            <person name="Su P."/>
            <person name="Kiefer A.F."/>
            <person name="Nichols A."/>
            <person name="Cepeda A.J."/>
            <person name="Yan W."/>
            <person name="Fan B."/>
            <person name="Jiang Y."/>
            <person name="Adhikari A."/>
            <person name="Zheng C.-J."/>
            <person name="Schuster L."/>
            <person name="Cowan T.M."/>
            <person name="Smanski M.J."/>
            <person name="Chevrette M.G."/>
            <person name="De Carvalho L.P.S."/>
            <person name="Shen B."/>
        </authorList>
    </citation>
    <scope>NUCLEOTIDE SEQUENCE [LARGE SCALE GENOMIC DNA]</scope>
    <source>
        <strain evidence="1 2">NPDC019626</strain>
    </source>
</reference>
<comment type="caution">
    <text evidence="1">The sequence shown here is derived from an EMBL/GenBank/DDBJ whole genome shotgun (WGS) entry which is preliminary data.</text>
</comment>
<evidence type="ECO:0000313" key="1">
    <source>
        <dbReference type="EMBL" id="MFI2323561.1"/>
    </source>
</evidence>
<proteinExistence type="predicted"/>
<dbReference type="EMBL" id="JBIRXV010000005">
    <property type="protein sequence ID" value="MFI2323561.1"/>
    <property type="molecule type" value="Genomic_DNA"/>
</dbReference>
<dbReference type="Proteomes" id="UP001611450">
    <property type="component" value="Unassembled WGS sequence"/>
</dbReference>
<accession>A0ABW7WMC4</accession>
<organism evidence="1 2">
    <name type="scientific">Nocardia beijingensis</name>
    <dbReference type="NCBI Taxonomy" id="95162"/>
    <lineage>
        <taxon>Bacteria</taxon>
        <taxon>Bacillati</taxon>
        <taxon>Actinomycetota</taxon>
        <taxon>Actinomycetes</taxon>
        <taxon>Mycobacteriales</taxon>
        <taxon>Nocardiaceae</taxon>
        <taxon>Nocardia</taxon>
    </lineage>
</organism>
<dbReference type="RefSeq" id="WP_396948099.1">
    <property type="nucleotide sequence ID" value="NZ_JBIRXV010000005.1"/>
</dbReference>
<keyword evidence="2" id="KW-1185">Reference proteome</keyword>
<evidence type="ECO:0008006" key="3">
    <source>
        <dbReference type="Google" id="ProtNLM"/>
    </source>
</evidence>